<proteinExistence type="predicted"/>
<keyword evidence="21" id="KW-1185">Reference proteome</keyword>
<evidence type="ECO:0000256" key="10">
    <source>
        <dbReference type="ARBA" id="ARBA00023018"/>
    </source>
</evidence>
<dbReference type="FunFam" id="2.60.40.10:FF:000719">
    <property type="entry name" value="nephrin isoform X1"/>
    <property type="match status" value="1"/>
</dbReference>
<feature type="domain" description="Fibronectin type-III" evidence="19">
    <location>
        <begin position="895"/>
        <end position="994"/>
    </location>
</feature>
<dbReference type="InterPro" id="IPR013106">
    <property type="entry name" value="Ig_V-set"/>
</dbReference>
<evidence type="ECO:0000256" key="9">
    <source>
        <dbReference type="ARBA" id="ARBA00022989"/>
    </source>
</evidence>
<dbReference type="SMART" id="SM00060">
    <property type="entry name" value="FN3"/>
    <property type="match status" value="6"/>
</dbReference>
<dbReference type="InterPro" id="IPR003598">
    <property type="entry name" value="Ig_sub2"/>
</dbReference>
<evidence type="ECO:0000256" key="7">
    <source>
        <dbReference type="ARBA" id="ARBA00022889"/>
    </source>
</evidence>
<dbReference type="Pfam" id="PF00041">
    <property type="entry name" value="fn3"/>
    <property type="match status" value="5"/>
</dbReference>
<dbReference type="GO" id="GO:0009653">
    <property type="term" value="P:anatomical structure morphogenesis"/>
    <property type="evidence" value="ECO:0007669"/>
    <property type="project" value="UniProtKB-ARBA"/>
</dbReference>
<feature type="domain" description="Ig-like" evidence="18">
    <location>
        <begin position="693"/>
        <end position="783"/>
    </location>
</feature>
<dbReference type="Pfam" id="PF25059">
    <property type="entry name" value="FN3_DSCAM-DSCAML_C"/>
    <property type="match status" value="1"/>
</dbReference>
<dbReference type="PROSITE" id="PS50853">
    <property type="entry name" value="FN3"/>
    <property type="match status" value="6"/>
</dbReference>
<dbReference type="eggNOG" id="KOG3510">
    <property type="taxonomic scope" value="Eukaryota"/>
</dbReference>
<dbReference type="EMBL" id="JH432074">
    <property type="status" value="NOT_ANNOTATED_CDS"/>
    <property type="molecule type" value="Genomic_DNA"/>
</dbReference>
<protein>
    <recommendedName>
        <fullName evidence="22">Down syndrome cell adhesion molecule-like protein Dscam2</fullName>
    </recommendedName>
</protein>
<dbReference type="SUPFAM" id="SSF48726">
    <property type="entry name" value="Immunoglobulin"/>
    <property type="match status" value="8"/>
</dbReference>
<dbReference type="FunFam" id="2.60.40.10:FF:000324">
    <property type="entry name" value="Down syndrome cell adhesion molecule, isoform D"/>
    <property type="match status" value="1"/>
</dbReference>
<dbReference type="GO" id="GO:0043005">
    <property type="term" value="C:neuron projection"/>
    <property type="evidence" value="ECO:0007669"/>
    <property type="project" value="TreeGrafter"/>
</dbReference>
<evidence type="ECO:0000256" key="1">
    <source>
        <dbReference type="ARBA" id="ARBA00004236"/>
    </source>
</evidence>
<dbReference type="FunFam" id="2.60.40.10:FF:000093">
    <property type="entry name" value="Down syndrome cell adhesion molecule, isoform B"/>
    <property type="match status" value="1"/>
</dbReference>
<keyword evidence="7" id="KW-0130">Cell adhesion</keyword>
<dbReference type="GO" id="GO:0045202">
    <property type="term" value="C:synapse"/>
    <property type="evidence" value="ECO:0007669"/>
    <property type="project" value="UniProtKB-SubCell"/>
</dbReference>
<feature type="transmembrane region" description="Helical" evidence="17">
    <location>
        <begin position="1502"/>
        <end position="1523"/>
    </location>
</feature>
<feature type="domain" description="Ig-like" evidence="18">
    <location>
        <begin position="604"/>
        <end position="686"/>
    </location>
</feature>
<feature type="domain" description="Ig-like" evidence="18">
    <location>
        <begin position="415"/>
        <end position="502"/>
    </location>
</feature>
<dbReference type="SMART" id="SM00408">
    <property type="entry name" value="IGc2"/>
    <property type="match status" value="8"/>
</dbReference>
<comment type="subcellular location">
    <subcellularLocation>
        <location evidence="1">Cell membrane</location>
    </subcellularLocation>
    <subcellularLocation>
        <location evidence="2">Membrane</location>
        <topology evidence="2">Single-pass type I membrane protein</topology>
    </subcellularLocation>
    <subcellularLocation>
        <location evidence="15">Synapse</location>
    </subcellularLocation>
</comment>
<dbReference type="Pfam" id="PF13927">
    <property type="entry name" value="Ig_3"/>
    <property type="match status" value="4"/>
</dbReference>
<dbReference type="FunFam" id="2.60.40.10:FF:000104">
    <property type="entry name" value="Down syndrome cell adhesion molecule b"/>
    <property type="match status" value="1"/>
</dbReference>
<feature type="domain" description="Fibronectin type-III" evidence="19">
    <location>
        <begin position="1101"/>
        <end position="1198"/>
    </location>
</feature>
<feature type="domain" description="Fibronectin type-III" evidence="19">
    <location>
        <begin position="1383"/>
        <end position="1480"/>
    </location>
</feature>
<evidence type="ECO:0000256" key="16">
    <source>
        <dbReference type="SAM" id="MobiDB-lite"/>
    </source>
</evidence>
<keyword evidence="8" id="KW-0524">Neurogenesis</keyword>
<name>T1JCP4_STRMM</name>
<evidence type="ECO:0000256" key="14">
    <source>
        <dbReference type="ARBA" id="ARBA00023319"/>
    </source>
</evidence>
<evidence type="ECO:0000256" key="2">
    <source>
        <dbReference type="ARBA" id="ARBA00004479"/>
    </source>
</evidence>
<keyword evidence="9 17" id="KW-1133">Transmembrane helix</keyword>
<dbReference type="InterPro" id="IPR036179">
    <property type="entry name" value="Ig-like_dom_sf"/>
</dbReference>
<keyword evidence="11 17" id="KW-0472">Membrane</keyword>
<feature type="compositionally biased region" description="Low complexity" evidence="16">
    <location>
        <begin position="1717"/>
        <end position="1737"/>
    </location>
</feature>
<feature type="region of interest" description="Disordered" evidence="16">
    <location>
        <begin position="1"/>
        <end position="23"/>
    </location>
</feature>
<dbReference type="InterPro" id="IPR007110">
    <property type="entry name" value="Ig-like_dom"/>
</dbReference>
<dbReference type="OMA" id="YLYISHV"/>
<dbReference type="InterPro" id="IPR003961">
    <property type="entry name" value="FN3_dom"/>
</dbReference>
<dbReference type="STRING" id="126957.T1JCP4"/>
<dbReference type="FunFam" id="2.60.40.10:FF:000017">
    <property type="entry name" value="Down syndrome cell adhesion molecule b"/>
    <property type="match status" value="1"/>
</dbReference>
<evidence type="ECO:0000256" key="3">
    <source>
        <dbReference type="ARBA" id="ARBA00022475"/>
    </source>
</evidence>
<evidence type="ECO:0000313" key="20">
    <source>
        <dbReference type="EnsemblMetazoa" id="SMAR011562-PA"/>
    </source>
</evidence>
<dbReference type="SUPFAM" id="SSF49265">
    <property type="entry name" value="Fibronectin type III"/>
    <property type="match status" value="3"/>
</dbReference>
<dbReference type="Pfam" id="PF07679">
    <property type="entry name" value="I-set"/>
    <property type="match status" value="4"/>
</dbReference>
<dbReference type="InterPro" id="IPR013783">
    <property type="entry name" value="Ig-like_fold"/>
</dbReference>
<dbReference type="Proteomes" id="UP000014500">
    <property type="component" value="Unassembled WGS sequence"/>
</dbReference>
<dbReference type="SMART" id="SM00409">
    <property type="entry name" value="IG"/>
    <property type="match status" value="9"/>
</dbReference>
<dbReference type="EnsemblMetazoa" id="SMAR011562-RA">
    <property type="protein sequence ID" value="SMAR011562-PA"/>
    <property type="gene ID" value="SMAR011562"/>
</dbReference>
<keyword evidence="4 17" id="KW-0812">Transmembrane</keyword>
<dbReference type="GO" id="GO:0098609">
    <property type="term" value="P:cell-cell adhesion"/>
    <property type="evidence" value="ECO:0007669"/>
    <property type="project" value="UniProtKB-ARBA"/>
</dbReference>
<feature type="domain" description="Fibronectin type-III" evidence="19">
    <location>
        <begin position="795"/>
        <end position="890"/>
    </location>
</feature>
<feature type="domain" description="Ig-like" evidence="18">
    <location>
        <begin position="316"/>
        <end position="411"/>
    </location>
</feature>
<evidence type="ECO:0000256" key="5">
    <source>
        <dbReference type="ARBA" id="ARBA00022729"/>
    </source>
</evidence>
<feature type="region of interest" description="Disordered" evidence="16">
    <location>
        <begin position="1713"/>
        <end position="1738"/>
    </location>
</feature>
<dbReference type="GO" id="GO:0030154">
    <property type="term" value="P:cell differentiation"/>
    <property type="evidence" value="ECO:0007669"/>
    <property type="project" value="UniProtKB-ARBA"/>
</dbReference>
<sequence length="1828" mass="204039">MKVSSTAHEEWKEEGVDRGKMRHANEKSHLLGDKSTKLFMEVGEALNLKNVGTFDLCFRIISWQSKSVYNKEKDGSRFAMSTSGELFIHQVTNGDSMDTYQCRTVNHLTQEVRASAPGRVIVSDPKSSVPPRINHHQASLTVMRGNTSEIPCAVQGLPIPSHSWFRFHGRAIQPVEADGRIVKINGLLVIQNTQVSDAGIYLCKVSNIIGEEKVETLLTVTESLSAYIEPQELTADVGQQIRFTCFASGHPITSVEWLKDGHPVSTDGRRLKIRNQFELTIASVERRDHGMYQCFVGNGDDMAQGSAQFKLGAISPNVSLSISSEPLQPGFSAKLQCTAVGSPVPQISWYLNGSPLSTLGDRRSRITESVDSNGNYISILSIISVDLQDGGYYKCVGQNSAGLDQVVDRLNIYGPVSIKSLPNVYAVSGKDLQLICPYLGYPVTSITWKKEGNLLPTDRRQRVLTNGILRIEEVAKSLDEGDYTCFVRNSNEQTSQQTRRVYVTVPPVIDSISFPARHGLQVGSRTRLQCVVTEGDLPITITWLKDGRPLTRGLGVSIRKDDDFSSVVTFSSITIDHHGNYTCIASNKVASVNRTTEIYVDVPPKWIVQPSDVHIVFQGSVTLDCAAEGSPLPTITWKQATGRFPGDYGELPLTHDRVLILANGSLHIRDVSKKDERYFLCEVTNGIGPPLMPAYFELKSQNKTSKRGDSVQMDCRAYGDSPMTITWTKDKVPLESLEDDRISRNDFTIHQGLMSELVITYLDKQDGGVYECTATNAYGKDVAQIHVLIREPPEAPDNIRIANHDSRNVHLHWNPPLEGSYPIKRYIVQYKLSSEEWKPLMNNVTTTGIEVTAIISNLLPGTGYSFRILAENDLGYGQASNGIAIATAEEEPSGAPRNVRAESIGSGTLLVTWQAPRIEEMNGELLGYNIGFKLLDSAGQYFFKTVEKEKDFLSNKVYLSPLEKYSNYSIKVQAYNRAGHGPASERILAATDEDVPSESPHHIHCEPLSSQRLNLSWSPPPVSSHNGIILGYKTFYKSDHSDDDTEDDLYEIKITVDTTVTLHDLEKWTNYTFIVVAFTRIGDGKKSSPIFCQTLQDVPGAPGNIKALVTTSTSILVSWTKPRHANGIITKFTLYMRSVDTKKQHTTKFPSMDPDQYSHEVRELSENLRYEFWITASTIVGEGESTRVVSQKPKSKAPARIASFPETILTSVNKNVSLSCLAVGYPIPEQHWSAGSEHVIAAHKRFHILPDGSLQLSNVVRSDSGNFSCRISNKFGSDEITHTIIVKAHPDVPTLVVTTATSSSIHVAWQLTDNGGNVIKGHLLHFKREYGEWEIVEIDKERTNFILSNLQCGKHYQVFLTSYNSIGASQPSNVVHTRTDGAAPGIPSQQTVIHPNTTAIGIWLAEWPDSGCPIRNFMIQYKAPSDTNWVMVSNNLQPHHEWAIIPELQPSTQYTVLVTVHNDAGTTDATYNVFTLPIPGMSSIIPINGEEDNNSFYLDISVVMPLVASFLACIIIIVSVCSFTRRCKYSTYRTTKSGAPTDLRPETENQTRTLDGRQPLECRSPLYPLAANAPNMDGNVVYDDVCPYATFSLMGYTSDDKKNALHLRTFAVQNEDDRRQSNLVPISDLYSKVTKRPKLEEHEGVILHPHHFPSAEDIYDLYPPTCEHQLRPYTRPVDENFSNSEWNVQDKRKQHESSRQFQHIQHEQVPDLLYHGTDSSSPTPNDSSPDDNPSCPSQAMRYVGWKQHKQAADPPPSSDQYDVWEKWSKMSGMRKLSQEMEELFMFLLQTKRVEKKLPRYFIQSDETRAFEPTALGYADLDVHHARIS</sequence>
<keyword evidence="14" id="KW-0393">Immunoglobulin domain</keyword>
<reference evidence="20" key="2">
    <citation type="submission" date="2015-02" db="UniProtKB">
        <authorList>
            <consortium name="EnsemblMetazoa"/>
        </authorList>
    </citation>
    <scope>IDENTIFICATION</scope>
</reference>
<evidence type="ECO:0000259" key="19">
    <source>
        <dbReference type="PROSITE" id="PS50853"/>
    </source>
</evidence>
<feature type="compositionally biased region" description="Basic and acidic residues" evidence="16">
    <location>
        <begin position="7"/>
        <end position="23"/>
    </location>
</feature>
<dbReference type="PROSITE" id="PS50835">
    <property type="entry name" value="IG_LIKE"/>
    <property type="match status" value="8"/>
</dbReference>
<dbReference type="GO" id="GO:0005886">
    <property type="term" value="C:plasma membrane"/>
    <property type="evidence" value="ECO:0007669"/>
    <property type="project" value="UniProtKB-SubCell"/>
</dbReference>
<dbReference type="InterPro" id="IPR056754">
    <property type="entry name" value="DSCAM/DSCAML_C"/>
</dbReference>
<keyword evidence="10" id="KW-0770">Synapse</keyword>
<dbReference type="FunFam" id="2.60.40.10:FF:000005">
    <property type="entry name" value="Neuronal cell adhesion molecule"/>
    <property type="match status" value="1"/>
</dbReference>
<evidence type="ECO:0000256" key="12">
    <source>
        <dbReference type="ARBA" id="ARBA00023157"/>
    </source>
</evidence>
<evidence type="ECO:0000313" key="21">
    <source>
        <dbReference type="Proteomes" id="UP000014500"/>
    </source>
</evidence>
<dbReference type="FunFam" id="2.60.40.10:FF:000028">
    <property type="entry name" value="Neuronal cell adhesion molecule"/>
    <property type="match status" value="1"/>
</dbReference>
<evidence type="ECO:0000256" key="17">
    <source>
        <dbReference type="SAM" id="Phobius"/>
    </source>
</evidence>
<evidence type="ECO:0000256" key="11">
    <source>
        <dbReference type="ARBA" id="ARBA00023136"/>
    </source>
</evidence>
<dbReference type="PhylomeDB" id="T1JCP4"/>
<evidence type="ECO:0000256" key="13">
    <source>
        <dbReference type="ARBA" id="ARBA00023180"/>
    </source>
</evidence>
<dbReference type="InterPro" id="IPR036116">
    <property type="entry name" value="FN3_sf"/>
</dbReference>
<evidence type="ECO:0000256" key="8">
    <source>
        <dbReference type="ARBA" id="ARBA00022902"/>
    </source>
</evidence>
<evidence type="ECO:0008006" key="22">
    <source>
        <dbReference type="Google" id="ProtNLM"/>
    </source>
</evidence>
<dbReference type="InterPro" id="IPR003599">
    <property type="entry name" value="Ig_sub"/>
</dbReference>
<reference evidence="21" key="1">
    <citation type="submission" date="2011-05" db="EMBL/GenBank/DDBJ databases">
        <authorList>
            <person name="Richards S.R."/>
            <person name="Qu J."/>
            <person name="Jiang H."/>
            <person name="Jhangiani S.N."/>
            <person name="Agravi P."/>
            <person name="Goodspeed R."/>
            <person name="Gross S."/>
            <person name="Mandapat C."/>
            <person name="Jackson L."/>
            <person name="Mathew T."/>
            <person name="Pu L."/>
            <person name="Thornton R."/>
            <person name="Saada N."/>
            <person name="Wilczek-Boney K.B."/>
            <person name="Lee S."/>
            <person name="Kovar C."/>
            <person name="Wu Y."/>
            <person name="Scherer S.E."/>
            <person name="Worley K.C."/>
            <person name="Muzny D.M."/>
            <person name="Gibbs R."/>
        </authorList>
    </citation>
    <scope>NUCLEOTIDE SEQUENCE</scope>
    <source>
        <strain evidence="21">Brora</strain>
    </source>
</reference>
<evidence type="ECO:0000256" key="6">
    <source>
        <dbReference type="ARBA" id="ARBA00022737"/>
    </source>
</evidence>
<feature type="domain" description="Ig-like" evidence="18">
    <location>
        <begin position="131"/>
        <end position="221"/>
    </location>
</feature>
<dbReference type="CDD" id="cd00063">
    <property type="entry name" value="FN3"/>
    <property type="match status" value="6"/>
</dbReference>
<feature type="domain" description="Fibronectin type-III" evidence="19">
    <location>
        <begin position="999"/>
        <end position="1097"/>
    </location>
</feature>
<organism evidence="20 21">
    <name type="scientific">Strigamia maritima</name>
    <name type="common">European centipede</name>
    <name type="synonym">Geophilus maritimus</name>
    <dbReference type="NCBI Taxonomy" id="126957"/>
    <lineage>
        <taxon>Eukaryota</taxon>
        <taxon>Metazoa</taxon>
        <taxon>Ecdysozoa</taxon>
        <taxon>Arthropoda</taxon>
        <taxon>Myriapoda</taxon>
        <taxon>Chilopoda</taxon>
        <taxon>Pleurostigmophora</taxon>
        <taxon>Geophilomorpha</taxon>
        <taxon>Linotaeniidae</taxon>
        <taxon>Strigamia</taxon>
    </lineage>
</organism>
<keyword evidence="3" id="KW-1003">Cell membrane</keyword>
<evidence type="ECO:0000256" key="4">
    <source>
        <dbReference type="ARBA" id="ARBA00022692"/>
    </source>
</evidence>
<dbReference type="HOGENOM" id="CLU_001038_4_0_1"/>
<keyword evidence="5" id="KW-0732">Signal</keyword>
<dbReference type="InterPro" id="IPR013098">
    <property type="entry name" value="Ig_I-set"/>
</dbReference>
<dbReference type="PANTHER" id="PTHR12231:SF105">
    <property type="entry name" value="LACHESIN-LIKE PROTEIN"/>
    <property type="match status" value="1"/>
</dbReference>
<feature type="domain" description="Ig-like" evidence="18">
    <location>
        <begin position="222"/>
        <end position="310"/>
    </location>
</feature>
<accession>T1JCP4</accession>
<dbReference type="InterPro" id="IPR051170">
    <property type="entry name" value="Neural/epithelial_adhesion"/>
</dbReference>
<evidence type="ECO:0000259" key="18">
    <source>
        <dbReference type="PROSITE" id="PS50835"/>
    </source>
</evidence>
<keyword evidence="12" id="KW-1015">Disulfide bond</keyword>
<dbReference type="PANTHER" id="PTHR12231">
    <property type="entry name" value="CTX-RELATED TYPE I TRANSMEMBRANE PROTEIN"/>
    <property type="match status" value="1"/>
</dbReference>
<feature type="domain" description="Fibronectin type-III" evidence="19">
    <location>
        <begin position="1289"/>
        <end position="1382"/>
    </location>
</feature>
<dbReference type="FunFam" id="2.60.40.10:FF:000333">
    <property type="entry name" value="Down syndrome cell adhesion molecule"/>
    <property type="match status" value="1"/>
</dbReference>
<dbReference type="GO" id="GO:0007399">
    <property type="term" value="P:nervous system development"/>
    <property type="evidence" value="ECO:0007669"/>
    <property type="project" value="UniProtKB-KW"/>
</dbReference>
<evidence type="ECO:0000256" key="15">
    <source>
        <dbReference type="ARBA" id="ARBA00034103"/>
    </source>
</evidence>
<feature type="domain" description="Ig-like" evidence="18">
    <location>
        <begin position="1198"/>
        <end position="1281"/>
    </location>
</feature>
<feature type="compositionally biased region" description="Basic and acidic residues" evidence="16">
    <location>
        <begin position="1543"/>
        <end position="1553"/>
    </location>
</feature>
<feature type="region of interest" description="Disordered" evidence="16">
    <location>
        <begin position="1534"/>
        <end position="1553"/>
    </location>
</feature>
<keyword evidence="13" id="KW-0325">Glycoprotein</keyword>
<keyword evidence="6" id="KW-0677">Repeat</keyword>
<dbReference type="SMART" id="SM00406">
    <property type="entry name" value="IGv"/>
    <property type="match status" value="3"/>
</dbReference>
<feature type="domain" description="Ig-like" evidence="18">
    <location>
        <begin position="506"/>
        <end position="599"/>
    </location>
</feature>
<dbReference type="Gene3D" id="2.60.40.10">
    <property type="entry name" value="Immunoglobulins"/>
    <property type="match status" value="15"/>
</dbReference>